<dbReference type="InterPro" id="IPR004242">
    <property type="entry name" value="Transposase_21"/>
</dbReference>
<comment type="caution">
    <text evidence="2">The sequence shown here is derived from an EMBL/GenBank/DDBJ whole genome shotgun (WGS) entry which is preliminary data.</text>
</comment>
<name>A0AAW1VMI2_RUBAR</name>
<dbReference type="PANTHER" id="PTHR10775:SF185">
    <property type="entry name" value="OS08G0208400 PROTEIN"/>
    <property type="match status" value="1"/>
</dbReference>
<dbReference type="AlphaFoldDB" id="A0AAW1VMI2"/>
<gene>
    <name evidence="2" type="ORF">M0R45_001295</name>
</gene>
<feature type="region of interest" description="Disordered" evidence="1">
    <location>
        <begin position="79"/>
        <end position="102"/>
    </location>
</feature>
<keyword evidence="3" id="KW-1185">Reference proteome</keyword>
<reference evidence="2 3" key="1">
    <citation type="journal article" date="2023" name="G3 (Bethesda)">
        <title>A chromosome-length genome assembly and annotation of blackberry (Rubus argutus, cv. 'Hillquist').</title>
        <authorList>
            <person name="Bruna T."/>
            <person name="Aryal R."/>
            <person name="Dudchenko O."/>
            <person name="Sargent D.J."/>
            <person name="Mead D."/>
            <person name="Buti M."/>
            <person name="Cavallini A."/>
            <person name="Hytonen T."/>
            <person name="Andres J."/>
            <person name="Pham M."/>
            <person name="Weisz D."/>
            <person name="Mascagni F."/>
            <person name="Usai G."/>
            <person name="Natali L."/>
            <person name="Bassil N."/>
            <person name="Fernandez G.E."/>
            <person name="Lomsadze A."/>
            <person name="Armour M."/>
            <person name="Olukolu B."/>
            <person name="Poorten T."/>
            <person name="Britton C."/>
            <person name="Davik J."/>
            <person name="Ashrafi H."/>
            <person name="Aiden E.L."/>
            <person name="Borodovsky M."/>
            <person name="Worthington M."/>
        </authorList>
    </citation>
    <scope>NUCLEOTIDE SEQUENCE [LARGE SCALE GENOMIC DNA]</scope>
    <source>
        <strain evidence="2">PI 553951</strain>
    </source>
</reference>
<proteinExistence type="predicted"/>
<accession>A0AAW1VMI2</accession>
<dbReference type="Proteomes" id="UP001457282">
    <property type="component" value="Unassembled WGS sequence"/>
</dbReference>
<sequence>MDKSWIDLANRKCENRYLYVRLVVRQHLRDNGFWKKYKKWDKHGESKDNADTLGTDQNDIVTDSYMENDMVRLVQEALGTPNVGPHDQNDGESSTNPCVGPDEPTKKFLKLMEGANRPLYPGSKRHTALSYIVRILQAKVLHGWTDSSFKTLLEIAEESMPEGVQLPNSYYEAQKLTEDLGFIYKTIDACPNSCMLFKNEDINLDNCRFCNTSRWKDNGGNSNDDVGHVKQRAAKQARYFPLKPRLQRLYMSSKTAKLMRWHGEERTDDGEYACPSCNSESGYQRLKFGQKASYMTHRRWLPYDHKYRADPRSFNGKTEYRLKPKTLSGVDIDAQLKSNGILTEYKREDLEQRNLIQAQKPDNDPLKKKKHNWKKRSIFFELPYWKHNLIRHNLDVMHIENNVCDNVLWTILGVAGKTKDNMNSRRDLELMGIREQYHLKMRESGTEYADPAEFEMNNKGNDMFLSALLVSRMPDGAASNIARRVRLQDRNIGVTPFLSEHLATIRRQYPTANEHHVQLIHFQEFAKWFKEHVINLQRTSDVLLSEEVIALSNPPNPSATRLNSYNVNGFFFRVKSLDNCRSTQNSGVALEADTMSVSCVLG</sequence>
<evidence type="ECO:0000256" key="1">
    <source>
        <dbReference type="SAM" id="MobiDB-lite"/>
    </source>
</evidence>
<dbReference type="EMBL" id="JBEDUW010000241">
    <property type="protein sequence ID" value="KAK9903044.1"/>
    <property type="molecule type" value="Genomic_DNA"/>
</dbReference>
<evidence type="ECO:0000313" key="3">
    <source>
        <dbReference type="Proteomes" id="UP001457282"/>
    </source>
</evidence>
<organism evidence="2 3">
    <name type="scientific">Rubus argutus</name>
    <name type="common">Southern blackberry</name>
    <dbReference type="NCBI Taxonomy" id="59490"/>
    <lineage>
        <taxon>Eukaryota</taxon>
        <taxon>Viridiplantae</taxon>
        <taxon>Streptophyta</taxon>
        <taxon>Embryophyta</taxon>
        <taxon>Tracheophyta</taxon>
        <taxon>Spermatophyta</taxon>
        <taxon>Magnoliopsida</taxon>
        <taxon>eudicotyledons</taxon>
        <taxon>Gunneridae</taxon>
        <taxon>Pentapetalae</taxon>
        <taxon>rosids</taxon>
        <taxon>fabids</taxon>
        <taxon>Rosales</taxon>
        <taxon>Rosaceae</taxon>
        <taxon>Rosoideae</taxon>
        <taxon>Rosoideae incertae sedis</taxon>
        <taxon>Rubus</taxon>
    </lineage>
</organism>
<evidence type="ECO:0000313" key="2">
    <source>
        <dbReference type="EMBL" id="KAK9903044.1"/>
    </source>
</evidence>
<protein>
    <submittedName>
        <fullName evidence="2">Uncharacterized protein</fullName>
    </submittedName>
</protein>
<dbReference type="Pfam" id="PF02992">
    <property type="entry name" value="Transposase_21"/>
    <property type="match status" value="1"/>
</dbReference>
<dbReference type="PANTHER" id="PTHR10775">
    <property type="entry name" value="OS08G0208400 PROTEIN"/>
    <property type="match status" value="1"/>
</dbReference>